<dbReference type="EMBL" id="MU826353">
    <property type="protein sequence ID" value="KAJ7380553.1"/>
    <property type="molecule type" value="Genomic_DNA"/>
</dbReference>
<dbReference type="AlphaFoldDB" id="A0A9W9ZF28"/>
<protein>
    <submittedName>
        <fullName evidence="1">Uncharacterized protein</fullName>
    </submittedName>
</protein>
<reference evidence="1" key="1">
    <citation type="submission" date="2023-01" db="EMBL/GenBank/DDBJ databases">
        <title>Genome assembly of the deep-sea coral Lophelia pertusa.</title>
        <authorList>
            <person name="Herrera S."/>
            <person name="Cordes E."/>
        </authorList>
    </citation>
    <scope>NUCLEOTIDE SEQUENCE</scope>
    <source>
        <strain evidence="1">USNM1676648</strain>
        <tissue evidence="1">Polyp</tissue>
    </source>
</reference>
<evidence type="ECO:0000313" key="1">
    <source>
        <dbReference type="EMBL" id="KAJ7380553.1"/>
    </source>
</evidence>
<keyword evidence="2" id="KW-1185">Reference proteome</keyword>
<organism evidence="1 2">
    <name type="scientific">Desmophyllum pertusum</name>
    <dbReference type="NCBI Taxonomy" id="174260"/>
    <lineage>
        <taxon>Eukaryota</taxon>
        <taxon>Metazoa</taxon>
        <taxon>Cnidaria</taxon>
        <taxon>Anthozoa</taxon>
        <taxon>Hexacorallia</taxon>
        <taxon>Scleractinia</taxon>
        <taxon>Caryophylliina</taxon>
        <taxon>Caryophylliidae</taxon>
        <taxon>Desmophyllum</taxon>
    </lineage>
</organism>
<name>A0A9W9ZF28_9CNID</name>
<accession>A0A9W9ZF28</accession>
<sequence length="73" mass="7992">MKVSLSTSLSIKEGAEQGTDSGYSALYPQNTPRAEDIIRWCNDETEQPFVGSFKGYSFLAQKSTQMTGVHIGT</sequence>
<comment type="caution">
    <text evidence="1">The sequence shown here is derived from an EMBL/GenBank/DDBJ whole genome shotgun (WGS) entry which is preliminary data.</text>
</comment>
<gene>
    <name evidence="1" type="ORF">OS493_009020</name>
</gene>
<dbReference type="Proteomes" id="UP001163046">
    <property type="component" value="Unassembled WGS sequence"/>
</dbReference>
<proteinExistence type="predicted"/>
<evidence type="ECO:0000313" key="2">
    <source>
        <dbReference type="Proteomes" id="UP001163046"/>
    </source>
</evidence>